<keyword evidence="3" id="KW-1185">Reference proteome</keyword>
<name>A0A512ISS5_9HYPH</name>
<evidence type="ECO:0008006" key="4">
    <source>
        <dbReference type="Google" id="ProtNLM"/>
    </source>
</evidence>
<feature type="region of interest" description="Disordered" evidence="1">
    <location>
        <begin position="56"/>
        <end position="108"/>
    </location>
</feature>
<evidence type="ECO:0000313" key="2">
    <source>
        <dbReference type="EMBL" id="GEP00757.1"/>
    </source>
</evidence>
<dbReference type="Proteomes" id="UP000321258">
    <property type="component" value="Unassembled WGS sequence"/>
</dbReference>
<dbReference type="RefSeq" id="WP_147080345.1">
    <property type="nucleotide sequence ID" value="NZ_BJZT01000035.1"/>
</dbReference>
<accession>A0A512ISS5</accession>
<feature type="compositionally biased region" description="Polar residues" evidence="1">
    <location>
        <begin position="308"/>
        <end position="320"/>
    </location>
</feature>
<evidence type="ECO:0000256" key="1">
    <source>
        <dbReference type="SAM" id="MobiDB-lite"/>
    </source>
</evidence>
<dbReference type="AlphaFoldDB" id="A0A512ISS5"/>
<dbReference type="EMBL" id="BJZT01000035">
    <property type="protein sequence ID" value="GEP00757.1"/>
    <property type="molecule type" value="Genomic_DNA"/>
</dbReference>
<dbReference type="SUPFAM" id="SSF74653">
    <property type="entry name" value="TolA/TonB C-terminal domain"/>
    <property type="match status" value="1"/>
</dbReference>
<feature type="region of interest" description="Disordered" evidence="1">
    <location>
        <begin position="294"/>
        <end position="320"/>
    </location>
</feature>
<proteinExistence type="predicted"/>
<dbReference type="NCBIfam" id="TIGR02794">
    <property type="entry name" value="tolA_full"/>
    <property type="match status" value="2"/>
</dbReference>
<dbReference type="GO" id="GO:0016020">
    <property type="term" value="C:membrane"/>
    <property type="evidence" value="ECO:0007669"/>
    <property type="project" value="InterPro"/>
</dbReference>
<feature type="compositionally biased region" description="Basic and acidic residues" evidence="1">
    <location>
        <begin position="59"/>
        <end position="94"/>
    </location>
</feature>
<protein>
    <recommendedName>
        <fullName evidence="4">Protein TolA</fullName>
    </recommendedName>
</protein>
<sequence length="424" mass="44790">MRFPKPSFDRSEPGVWVSAGTHVALLALALFAVAAPALPNADEGVPVEVLTEQQFSELTRGERNAEKPQEKPNKADRVSEKVEDREPENAKVDKPAPPTRPAEMKVASVDEIPLRAELSETVKEEAAAAAAKAAEAKAEKAAEVKAAKAAEAAAKAEKAEAAKRDELQKLVEREEAEAVAKEAAAKEAAAKAKAEAKAKADAKAKAEAKAEAEAEAKAEAQQKLAEAKAKAEADAKAKADAVAKARAEAAAKAKVKAMAEAKAKADAEAKARKQAEMADKFNAGDIKELLANKAPSQSTGATGREVQRTASLGTTTGNAQKLSPSLRDALVGMLQQQIERCYSAPPGAAQGVILPMLDIKLNADGSLTSEPRILRSGQNAVDQSIAQAALRAVRRCAPYKIPSQYAPYYNDWKAINAEFEFSRV</sequence>
<dbReference type="OrthoDB" id="7161229at2"/>
<dbReference type="GO" id="GO:0043213">
    <property type="term" value="P:bacteriocin transport"/>
    <property type="evidence" value="ECO:0007669"/>
    <property type="project" value="InterPro"/>
</dbReference>
<feature type="region of interest" description="Disordered" evidence="1">
    <location>
        <begin position="203"/>
        <end position="222"/>
    </location>
</feature>
<dbReference type="InterPro" id="IPR014161">
    <property type="entry name" value="Tol-Pal_TolA"/>
</dbReference>
<evidence type="ECO:0000313" key="3">
    <source>
        <dbReference type="Proteomes" id="UP000321258"/>
    </source>
</evidence>
<gene>
    <name evidence="2" type="ORF">MHA02_31440</name>
</gene>
<reference evidence="2 3" key="1">
    <citation type="submission" date="2019-07" db="EMBL/GenBank/DDBJ databases">
        <title>Whole genome shotgun sequence of Methylobacterium haplocladii NBRC 107714.</title>
        <authorList>
            <person name="Hosoyama A."/>
            <person name="Uohara A."/>
            <person name="Ohji S."/>
            <person name="Ichikawa N."/>
        </authorList>
    </citation>
    <scope>NUCLEOTIDE SEQUENCE [LARGE SCALE GENOMIC DNA]</scope>
    <source>
        <strain evidence="2 3">NBRC 107714</strain>
    </source>
</reference>
<dbReference type="Gene3D" id="3.30.1150.10">
    <property type="match status" value="1"/>
</dbReference>
<organism evidence="2 3">
    <name type="scientific">Methylobacterium haplocladii</name>
    <dbReference type="NCBI Taxonomy" id="1176176"/>
    <lineage>
        <taxon>Bacteria</taxon>
        <taxon>Pseudomonadati</taxon>
        <taxon>Pseudomonadota</taxon>
        <taxon>Alphaproteobacteria</taxon>
        <taxon>Hyphomicrobiales</taxon>
        <taxon>Methylobacteriaceae</taxon>
        <taxon>Methylobacterium</taxon>
    </lineage>
</organism>
<comment type="caution">
    <text evidence="2">The sequence shown here is derived from an EMBL/GenBank/DDBJ whole genome shotgun (WGS) entry which is preliminary data.</text>
</comment>
<dbReference type="GO" id="GO:0019534">
    <property type="term" value="F:toxin transmembrane transporter activity"/>
    <property type="evidence" value="ECO:0007669"/>
    <property type="project" value="InterPro"/>
</dbReference>